<dbReference type="PANTHER" id="PTHR12598:SF0">
    <property type="entry name" value="COPPER HOMEOSTASIS PROTEIN CUTC HOMOLOG"/>
    <property type="match status" value="1"/>
</dbReference>
<dbReference type="HAMAP" id="MF_00795">
    <property type="entry name" value="CutC"/>
    <property type="match status" value="1"/>
</dbReference>
<evidence type="ECO:0000256" key="2">
    <source>
        <dbReference type="HAMAP-Rule" id="MF_00795"/>
    </source>
</evidence>
<dbReference type="InterPro" id="IPR005627">
    <property type="entry name" value="CutC-like"/>
</dbReference>
<reference evidence="3" key="1">
    <citation type="submission" date="2021-03" db="EMBL/GenBank/DDBJ databases">
        <authorList>
            <person name="Sun Q."/>
        </authorList>
    </citation>
    <scope>NUCLEOTIDE SEQUENCE</scope>
    <source>
        <strain evidence="3">CCM 8862</strain>
    </source>
</reference>
<name>A0A939DXR9_9CORY</name>
<proteinExistence type="inferred from homology"/>
<dbReference type="GO" id="GO:0005507">
    <property type="term" value="F:copper ion binding"/>
    <property type="evidence" value="ECO:0007669"/>
    <property type="project" value="TreeGrafter"/>
</dbReference>
<evidence type="ECO:0000256" key="1">
    <source>
        <dbReference type="ARBA" id="ARBA00007768"/>
    </source>
</evidence>
<comment type="similarity">
    <text evidence="1 2">Belongs to the CutC family.</text>
</comment>
<evidence type="ECO:0000313" key="3">
    <source>
        <dbReference type="EMBL" id="MBN9643179.1"/>
    </source>
</evidence>
<dbReference type="SUPFAM" id="SSF110395">
    <property type="entry name" value="CutC-like"/>
    <property type="match status" value="1"/>
</dbReference>
<gene>
    <name evidence="2" type="primary">cutC</name>
    <name evidence="3" type="ORF">JZY06_00815</name>
</gene>
<dbReference type="PANTHER" id="PTHR12598">
    <property type="entry name" value="COPPER HOMEOSTASIS PROTEIN CUTC"/>
    <property type="match status" value="1"/>
</dbReference>
<dbReference type="EMBL" id="JAFLEQ010000003">
    <property type="protein sequence ID" value="MBN9643179.1"/>
    <property type="molecule type" value="Genomic_DNA"/>
</dbReference>
<keyword evidence="4" id="KW-1185">Reference proteome</keyword>
<dbReference type="RefSeq" id="WP_207117583.1">
    <property type="nucleotide sequence ID" value="NZ_JAFLEQ010000003.1"/>
</dbReference>
<accession>A0A939DXR9</accession>
<organism evidence="3 4">
    <name type="scientific">Corynebacterium mendelii</name>
    <dbReference type="NCBI Taxonomy" id="2765362"/>
    <lineage>
        <taxon>Bacteria</taxon>
        <taxon>Bacillati</taxon>
        <taxon>Actinomycetota</taxon>
        <taxon>Actinomycetes</taxon>
        <taxon>Mycobacteriales</taxon>
        <taxon>Corynebacteriaceae</taxon>
        <taxon>Corynebacterium</taxon>
    </lineage>
</organism>
<dbReference type="AlphaFoldDB" id="A0A939DXR9"/>
<dbReference type="Gene3D" id="3.20.20.380">
    <property type="entry name" value="Copper homeostasis (CutC) domain"/>
    <property type="match status" value="1"/>
</dbReference>
<comment type="caution">
    <text evidence="2">Once thought to be involved in copper homeostasis, experiments in E.coli have shown this is not the case.</text>
</comment>
<dbReference type="Pfam" id="PF03932">
    <property type="entry name" value="CutC"/>
    <property type="match status" value="1"/>
</dbReference>
<comment type="subcellular location">
    <subcellularLocation>
        <location evidence="2">Cytoplasm</location>
    </subcellularLocation>
</comment>
<protein>
    <recommendedName>
        <fullName evidence="2">PF03932 family protein CutC</fullName>
    </recommendedName>
</protein>
<comment type="caution">
    <text evidence="3">The sequence shown here is derived from an EMBL/GenBank/DDBJ whole genome shotgun (WGS) entry which is preliminary data.</text>
</comment>
<dbReference type="GO" id="GO:0005737">
    <property type="term" value="C:cytoplasm"/>
    <property type="evidence" value="ECO:0007669"/>
    <property type="project" value="UniProtKB-SubCell"/>
</dbReference>
<evidence type="ECO:0000313" key="4">
    <source>
        <dbReference type="Proteomes" id="UP000664332"/>
    </source>
</evidence>
<sequence length="242" mass="23993">MGSFRTKLEVAVQDAAGARVAKQAGADRVELAAALALTGGLTPTLPVVKAAVATGIDVHVLIRCRPGGFIYTDEEIAIMCQEITDCVDAGCAGVVCGAASPDGTVNIAAMGAMVAAARGLDVTVHRVIDTVDDRLAAIDAVADIGVARILTSAGAAGACDDPQAMAEMVARANRHGIGIQAGGSIRPATVGALKDTGICAVHASCSGQGPDTGPTGPGGGSVSTTITDAAAVRELAEIVHSW</sequence>
<keyword evidence="2" id="KW-0963">Cytoplasm</keyword>
<dbReference type="InterPro" id="IPR036822">
    <property type="entry name" value="CutC-like_dom_sf"/>
</dbReference>
<dbReference type="Proteomes" id="UP000664332">
    <property type="component" value="Unassembled WGS sequence"/>
</dbReference>